<keyword evidence="3" id="KW-0479">Metal-binding</keyword>
<dbReference type="Pfam" id="PF02868">
    <property type="entry name" value="Peptidase_M4_C"/>
    <property type="match status" value="1"/>
</dbReference>
<dbReference type="PANTHER" id="PTHR33794:SF1">
    <property type="entry name" value="BACILLOLYSIN"/>
    <property type="match status" value="1"/>
</dbReference>
<dbReference type="EMBL" id="CP002966">
    <property type="protein sequence ID" value="AFK05756.1"/>
    <property type="molecule type" value="Genomic_DNA"/>
</dbReference>
<dbReference type="Gene3D" id="3.10.170.10">
    <property type="match status" value="1"/>
</dbReference>
<geneLocation type="plasmid" evidence="11 12">
    <name>pEMTOL05</name>
</geneLocation>
<evidence type="ECO:0000256" key="2">
    <source>
        <dbReference type="ARBA" id="ARBA00022670"/>
    </source>
</evidence>
<evidence type="ECO:0000256" key="1">
    <source>
        <dbReference type="ARBA" id="ARBA00009388"/>
    </source>
</evidence>
<dbReference type="Proteomes" id="UP000002875">
    <property type="component" value="Plasmid pEMTOL05"/>
</dbReference>
<proteinExistence type="inferred from homology"/>
<dbReference type="RefSeq" id="WP_015026422.1">
    <property type="nucleotide sequence ID" value="NC_018745.1"/>
</dbReference>
<keyword evidence="12" id="KW-1185">Reference proteome</keyword>
<protein>
    <submittedName>
        <fullName evidence="11">Peptidase M4 thermolysin</fullName>
    </submittedName>
</protein>
<keyword evidence="6" id="KW-0862">Zinc</keyword>
<evidence type="ECO:0000313" key="11">
    <source>
        <dbReference type="EMBL" id="AFK05756.1"/>
    </source>
</evidence>
<evidence type="ECO:0000313" key="12">
    <source>
        <dbReference type="Proteomes" id="UP000002875"/>
    </source>
</evidence>
<keyword evidence="4" id="KW-0732">Signal</keyword>
<dbReference type="Gene3D" id="1.10.390.10">
    <property type="entry name" value="Neutral Protease Domain 2"/>
    <property type="match status" value="1"/>
</dbReference>
<reference evidence="11 12" key="1">
    <citation type="submission" date="2011-07" db="EMBL/GenBank/DDBJ databases">
        <title>The complete genome of plasmid 5 of Emticicia oligotrophica DSM 17448.</title>
        <authorList>
            <consortium name="US DOE Joint Genome Institute (JGI-PGF)"/>
            <person name="Lucas S."/>
            <person name="Han J."/>
            <person name="Lapidus A."/>
            <person name="Bruce D."/>
            <person name="Goodwin L."/>
            <person name="Pitluck S."/>
            <person name="Peters L."/>
            <person name="Kyrpides N."/>
            <person name="Mavromatis K."/>
            <person name="Ivanova N."/>
            <person name="Ovchinnikova G."/>
            <person name="Teshima H."/>
            <person name="Detter J.C."/>
            <person name="Tapia R."/>
            <person name="Han C."/>
            <person name="Land M."/>
            <person name="Hauser L."/>
            <person name="Markowitz V."/>
            <person name="Cheng J.-F."/>
            <person name="Hugenholtz P."/>
            <person name="Woyke T."/>
            <person name="Wu D."/>
            <person name="Tindall B."/>
            <person name="Pomrenke H."/>
            <person name="Brambilla E."/>
            <person name="Klenk H.-P."/>
            <person name="Eisen J.A."/>
        </authorList>
    </citation>
    <scope>NUCLEOTIDE SEQUENCE [LARGE SCALE GENOMIC DNA]</scope>
    <source>
        <strain evidence="12">DSM 17448 / GPTSA100-15</strain>
        <plasmid evidence="11 12">pEMTOL05</plasmid>
    </source>
</reference>
<dbReference type="Pfam" id="PF01447">
    <property type="entry name" value="Peptidase_M4"/>
    <property type="match status" value="1"/>
</dbReference>
<organism evidence="11 12">
    <name type="scientific">Emticicia oligotrophica (strain DSM 17448 / CIP 109782 / MTCC 6937 / GPTSA100-15)</name>
    <dbReference type="NCBI Taxonomy" id="929562"/>
    <lineage>
        <taxon>Bacteria</taxon>
        <taxon>Pseudomonadati</taxon>
        <taxon>Bacteroidota</taxon>
        <taxon>Cytophagia</taxon>
        <taxon>Cytophagales</taxon>
        <taxon>Leadbetterellaceae</taxon>
        <taxon>Emticicia</taxon>
    </lineage>
</organism>
<dbReference type="InterPro" id="IPR023612">
    <property type="entry name" value="Peptidase_M4"/>
</dbReference>
<dbReference type="InterPro" id="IPR001570">
    <property type="entry name" value="Peptidase_M4_C_domain"/>
</dbReference>
<name>A0ABM5N885_EMTOG</name>
<dbReference type="InterPro" id="IPR027268">
    <property type="entry name" value="Peptidase_M4/M1_CTD_sf"/>
</dbReference>
<sequence>MKTLKISTITCCIILWVLTKNIAQNPIVKLTDSNGTPTFIEFEKYSTAKVIDATSNPVTNLEALKRFLPVTSQDEFRELAVLPDQLGYSHRKYQQYYNGIKVENSVYTVHSNENILIAMNGHFTPIKNISVVPNITEAQALKNALSYRAAEVYIWNSQSAQSYDKKSINVPKGEIVFIEIGGQPKLAYKFDIFALKPLFREYVFVDAYNGQVLKCNPILKHCFHKHTYSSNFNKIYNQKKNEEPLKTSLAALGNFFTRFNGSVSGLTDYENGTYRLRDYTRGKGIETLNVGKLNNADFSYNINNAQDFTDIDNIWSEYDNTNKDNAALDVHRGTQNFYDYFKSNFARNSIDGDGFKLKSYVHYLGINGKYVNAFWTGNEMFYGDGDGINFDPLTSQDVVAHELAHGFCQYTANLEYEQESGALNEALSDIWGAIIENAYYPTKKTWLIGEDFDLNAKKGFRDMSDPYTRNMPKTYLGKNWSWESNYDNGGVHLNSSVINYWFYLLSQGGSGTNDLGTSFQVKGIGMIDAAKIVYRTETLYLSPSSQFFDFRIGALKAATELFGEKSLQYENTFISFLAVGISNSLSNLQQNYYASDCSIPNYQKVCGFAMTADKVYRSSVFSVSSIISNSSSTSFLSNCNFQFLDDFYAGNVSVAPKSTLVLEAGKVIIFESQKRVDGSSGGLYIPYGSTFKAQICTSLPSSTLSEAVSIFNETSSYSTIDSEKTVENSTDASMHIYPNPSSDVVNINLDLPNSTTGINLFIQPPKGIPIEVMKNLNQEAGNYQFSIPVDKLENGINLIVLQMNGKIISQKLIVAK</sequence>
<evidence type="ECO:0000256" key="4">
    <source>
        <dbReference type="ARBA" id="ARBA00022729"/>
    </source>
</evidence>
<feature type="domain" description="FTP" evidence="10">
    <location>
        <begin position="74"/>
        <end position="123"/>
    </location>
</feature>
<keyword evidence="7" id="KW-0482">Metalloprotease</keyword>
<dbReference type="SUPFAM" id="SSF55486">
    <property type="entry name" value="Metalloproteases ('zincins'), catalytic domain"/>
    <property type="match status" value="1"/>
</dbReference>
<feature type="domain" description="Peptidase M4" evidence="8">
    <location>
        <begin position="267"/>
        <end position="408"/>
    </location>
</feature>
<evidence type="ECO:0000256" key="6">
    <source>
        <dbReference type="ARBA" id="ARBA00022833"/>
    </source>
</evidence>
<accession>A0ABM5N885</accession>
<dbReference type="InterPro" id="IPR013856">
    <property type="entry name" value="Peptidase_M4_domain"/>
</dbReference>
<keyword evidence="11" id="KW-0614">Plasmid</keyword>
<evidence type="ECO:0000256" key="3">
    <source>
        <dbReference type="ARBA" id="ARBA00022723"/>
    </source>
</evidence>
<dbReference type="InterPro" id="IPR011096">
    <property type="entry name" value="FTP_domain"/>
</dbReference>
<dbReference type="Pfam" id="PF07504">
    <property type="entry name" value="FTP"/>
    <property type="match status" value="1"/>
</dbReference>
<dbReference type="InterPro" id="IPR050728">
    <property type="entry name" value="Zinc_Metalloprotease_M4"/>
</dbReference>
<dbReference type="Gene3D" id="3.10.450.490">
    <property type="match status" value="1"/>
</dbReference>
<comment type="similarity">
    <text evidence="1">Belongs to the peptidase M4 family.</text>
</comment>
<evidence type="ECO:0000256" key="5">
    <source>
        <dbReference type="ARBA" id="ARBA00022801"/>
    </source>
</evidence>
<dbReference type="CDD" id="cd09597">
    <property type="entry name" value="M4_TLP"/>
    <property type="match status" value="1"/>
</dbReference>
<evidence type="ECO:0000259" key="10">
    <source>
        <dbReference type="Pfam" id="PF07504"/>
    </source>
</evidence>
<feature type="domain" description="Peptidase M4 C-terminal" evidence="9">
    <location>
        <begin position="412"/>
        <end position="581"/>
    </location>
</feature>
<evidence type="ECO:0000256" key="7">
    <source>
        <dbReference type="ARBA" id="ARBA00023049"/>
    </source>
</evidence>
<keyword evidence="5" id="KW-0378">Hydrolase</keyword>
<evidence type="ECO:0000259" key="9">
    <source>
        <dbReference type="Pfam" id="PF02868"/>
    </source>
</evidence>
<evidence type="ECO:0000259" key="8">
    <source>
        <dbReference type="Pfam" id="PF01447"/>
    </source>
</evidence>
<dbReference type="PANTHER" id="PTHR33794">
    <property type="entry name" value="BACILLOLYSIN"/>
    <property type="match status" value="1"/>
</dbReference>
<keyword evidence="2" id="KW-0645">Protease</keyword>
<dbReference type="PRINTS" id="PR00730">
    <property type="entry name" value="THERMOLYSIN"/>
</dbReference>
<gene>
    <name evidence="11" type="ordered locus">Emtol_0024</name>
</gene>